<dbReference type="Proteomes" id="UP001497382">
    <property type="component" value="Unassembled WGS sequence"/>
</dbReference>
<gene>
    <name evidence="2" type="ORF">LARSCL_LOCUS16170</name>
</gene>
<evidence type="ECO:0000313" key="3">
    <source>
        <dbReference type="Proteomes" id="UP001497382"/>
    </source>
</evidence>
<evidence type="ECO:0000313" key="2">
    <source>
        <dbReference type="EMBL" id="CAL1289877.1"/>
    </source>
</evidence>
<evidence type="ECO:0008006" key="4">
    <source>
        <dbReference type="Google" id="ProtNLM"/>
    </source>
</evidence>
<comment type="caution">
    <text evidence="2">The sequence shown here is derived from an EMBL/GenBank/DDBJ whole genome shotgun (WGS) entry which is preliminary data.</text>
</comment>
<accession>A0AAV2B200</accession>
<dbReference type="Gene3D" id="3.30.710.10">
    <property type="entry name" value="Potassium Channel Kv1.1, Chain A"/>
    <property type="match status" value="1"/>
</dbReference>
<reference evidence="2 3" key="1">
    <citation type="submission" date="2024-04" db="EMBL/GenBank/DDBJ databases">
        <authorList>
            <person name="Rising A."/>
            <person name="Reimegard J."/>
            <person name="Sonavane S."/>
            <person name="Akerstrom W."/>
            <person name="Nylinder S."/>
            <person name="Hedman E."/>
            <person name="Kallberg Y."/>
        </authorList>
    </citation>
    <scope>NUCLEOTIDE SEQUENCE [LARGE SCALE GENOMIC DNA]</scope>
</reference>
<feature type="region of interest" description="Disordered" evidence="1">
    <location>
        <begin position="542"/>
        <end position="566"/>
    </location>
</feature>
<dbReference type="EMBL" id="CAXIEN010000255">
    <property type="protein sequence ID" value="CAL1289877.1"/>
    <property type="molecule type" value="Genomic_DNA"/>
</dbReference>
<keyword evidence="3" id="KW-1185">Reference proteome</keyword>
<dbReference type="AlphaFoldDB" id="A0AAV2B200"/>
<evidence type="ECO:0000256" key="1">
    <source>
        <dbReference type="SAM" id="MobiDB-lite"/>
    </source>
</evidence>
<protein>
    <recommendedName>
        <fullName evidence="4">BTB/POZ domain-containing protein</fullName>
    </recommendedName>
</protein>
<organism evidence="2 3">
    <name type="scientific">Larinioides sclopetarius</name>
    <dbReference type="NCBI Taxonomy" id="280406"/>
    <lineage>
        <taxon>Eukaryota</taxon>
        <taxon>Metazoa</taxon>
        <taxon>Ecdysozoa</taxon>
        <taxon>Arthropoda</taxon>
        <taxon>Chelicerata</taxon>
        <taxon>Arachnida</taxon>
        <taxon>Araneae</taxon>
        <taxon>Araneomorphae</taxon>
        <taxon>Entelegynae</taxon>
        <taxon>Araneoidea</taxon>
        <taxon>Araneidae</taxon>
        <taxon>Larinioides</taxon>
    </lineage>
</organism>
<name>A0AAV2B200_9ARAC</name>
<dbReference type="CDD" id="cd18186">
    <property type="entry name" value="BTB_POZ_ZBTB_KLHL-like"/>
    <property type="match status" value="1"/>
</dbReference>
<sequence length="566" mass="65759">MSLNSELDVGKKLASSLYFTDDSRCDGEMTVEMEPSDSTLIVCKQKVSLHDASGNLIECGKIDNRFDVEKKDIQKLPLSLTRQIILNKKSEYLRDDILCLFCRCTSSIGMFSEIIKDLSFKPVKQVGIKKASDWYECMDRRLTIELTDENRPFKGTGQITLEMRMENFSTASKVTSMFHLEVLDPFFYNVGIFAGDTDGWLAVFPEVKIYQKAENVYFKPKYLWWTASIIDTEGHPRFPQYFEKYPKVNDDQTNELREAKYLEKSFILNRADDLLSEDILLLRCDIRFDIDVVQEVWTNNIDKINDIDFVCFIRTIPCKICMDLNRKYAFFVFNLTSQHLHFPRHFRFGIHDISRSINSEPKTDISEFEEFLLSEFADIAPFSWSINLASTEDSTDNMEDIWILDSDPERFLLSTTRRPGNLGRFLIASSPVLRQCINTPMREQGEKRIDLSTVDSKIIRMVLYFLQSGRLPKCKFHELVEIYEFSHLYLMENLQLRSAKCMVEGCDDMSLLEEIKGIANCNSDSYLLNLLEKQRRELEHLRGGLETKEHGNPDTMEDKPGSDCYI</sequence>
<proteinExistence type="predicted"/>
<dbReference type="InterPro" id="IPR011333">
    <property type="entry name" value="SKP1/BTB/POZ_sf"/>
</dbReference>
<dbReference type="SUPFAM" id="SSF54695">
    <property type="entry name" value="POZ domain"/>
    <property type="match status" value="1"/>
</dbReference>